<dbReference type="RefSeq" id="WP_238199018.1">
    <property type="nucleotide sequence ID" value="NZ_BPQZ01000030.1"/>
</dbReference>
<dbReference type="AlphaFoldDB" id="A0AA37WRM3"/>
<keyword evidence="11" id="KW-0460">Magnesium</keyword>
<keyword evidence="10" id="KW-0862">Zinc</keyword>
<feature type="active site" description="Schiff-base intermediate with substrate" evidence="9">
    <location>
        <position position="197"/>
    </location>
</feature>
<dbReference type="NCBIfam" id="NF006762">
    <property type="entry name" value="PRK09283.1"/>
    <property type="match status" value="1"/>
</dbReference>
<comment type="subunit">
    <text evidence="12">Homooctamer.</text>
</comment>
<dbReference type="Proteomes" id="UP001157440">
    <property type="component" value="Unassembled WGS sequence"/>
</dbReference>
<dbReference type="Pfam" id="PF00490">
    <property type="entry name" value="ALAD"/>
    <property type="match status" value="1"/>
</dbReference>
<dbReference type="SUPFAM" id="SSF51569">
    <property type="entry name" value="Aldolase"/>
    <property type="match status" value="1"/>
</dbReference>
<comment type="similarity">
    <text evidence="2 13">Belongs to the ALAD family.</text>
</comment>
<dbReference type="GO" id="GO:0006783">
    <property type="term" value="P:heme biosynthetic process"/>
    <property type="evidence" value="ECO:0007669"/>
    <property type="project" value="UniProtKB-KW"/>
</dbReference>
<evidence type="ECO:0000256" key="12">
    <source>
        <dbReference type="RuleBase" id="RU000515"/>
    </source>
</evidence>
<dbReference type="Gene3D" id="3.20.20.70">
    <property type="entry name" value="Aldolase class I"/>
    <property type="match status" value="1"/>
</dbReference>
<evidence type="ECO:0000256" key="9">
    <source>
        <dbReference type="PIRSR" id="PIRSR001415-1"/>
    </source>
</evidence>
<evidence type="ECO:0000313" key="15">
    <source>
        <dbReference type="Proteomes" id="UP001157440"/>
    </source>
</evidence>
<dbReference type="GO" id="GO:0004655">
    <property type="term" value="F:porphobilinogen synthase activity"/>
    <property type="evidence" value="ECO:0007669"/>
    <property type="project" value="UniProtKB-EC"/>
</dbReference>
<gene>
    <name evidence="14" type="ORF">GCM10007890_10540</name>
</gene>
<reference evidence="15" key="1">
    <citation type="journal article" date="2019" name="Int. J. Syst. Evol. Microbiol.">
        <title>The Global Catalogue of Microorganisms (GCM) 10K type strain sequencing project: providing services to taxonomists for standard genome sequencing and annotation.</title>
        <authorList>
            <consortium name="The Broad Institute Genomics Platform"/>
            <consortium name="The Broad Institute Genome Sequencing Center for Infectious Disease"/>
            <person name="Wu L."/>
            <person name="Ma J."/>
        </authorList>
    </citation>
    <scope>NUCLEOTIDE SEQUENCE [LARGE SCALE GENOMIC DNA]</scope>
    <source>
        <strain evidence="15">NBRC 103632</strain>
    </source>
</reference>
<feature type="binding site" evidence="10">
    <location>
        <position position="124"/>
    </location>
    <ligand>
        <name>Zn(2+)</name>
        <dbReference type="ChEBI" id="CHEBI:29105"/>
        <note>catalytic</note>
    </ligand>
</feature>
<evidence type="ECO:0000256" key="1">
    <source>
        <dbReference type="ARBA" id="ARBA00004694"/>
    </source>
</evidence>
<dbReference type="PROSITE" id="PS00169">
    <property type="entry name" value="D_ALA_DEHYDRATASE"/>
    <property type="match status" value="1"/>
</dbReference>
<dbReference type="InterPro" id="IPR030656">
    <property type="entry name" value="ALAD_AS"/>
</dbReference>
<feature type="active site" description="Schiff-base intermediate with substrate" evidence="9">
    <location>
        <position position="249"/>
    </location>
</feature>
<dbReference type="GO" id="GO:0008270">
    <property type="term" value="F:zinc ion binding"/>
    <property type="evidence" value="ECO:0007669"/>
    <property type="project" value="TreeGrafter"/>
</dbReference>
<dbReference type="InterPro" id="IPR013785">
    <property type="entry name" value="Aldolase_TIM"/>
</dbReference>
<dbReference type="GO" id="GO:0005829">
    <property type="term" value="C:cytosol"/>
    <property type="evidence" value="ECO:0007669"/>
    <property type="project" value="TreeGrafter"/>
</dbReference>
<evidence type="ECO:0000256" key="11">
    <source>
        <dbReference type="PIRSR" id="PIRSR001415-5"/>
    </source>
</evidence>
<keyword evidence="6 12" id="KW-0456">Lyase</keyword>
<comment type="catalytic activity">
    <reaction evidence="8 12">
        <text>2 5-aminolevulinate = porphobilinogen + 2 H2O + H(+)</text>
        <dbReference type="Rhea" id="RHEA:24064"/>
        <dbReference type="ChEBI" id="CHEBI:15377"/>
        <dbReference type="ChEBI" id="CHEBI:15378"/>
        <dbReference type="ChEBI" id="CHEBI:58126"/>
        <dbReference type="ChEBI" id="CHEBI:356416"/>
        <dbReference type="EC" id="4.2.1.24"/>
    </reaction>
</comment>
<dbReference type="PANTHER" id="PTHR11458:SF1">
    <property type="entry name" value="DELTA-AMINOLEVULINIC ACID DEHYDRATASE"/>
    <property type="match status" value="1"/>
</dbReference>
<evidence type="ECO:0000256" key="13">
    <source>
        <dbReference type="RuleBase" id="RU004161"/>
    </source>
</evidence>
<evidence type="ECO:0000256" key="5">
    <source>
        <dbReference type="ARBA" id="ARBA00023133"/>
    </source>
</evidence>
<dbReference type="CDD" id="cd00384">
    <property type="entry name" value="ALAD_PBGS"/>
    <property type="match status" value="1"/>
</dbReference>
<evidence type="ECO:0000256" key="6">
    <source>
        <dbReference type="ARBA" id="ARBA00023239"/>
    </source>
</evidence>
<dbReference type="PIRSF" id="PIRSF001415">
    <property type="entry name" value="Porphbilin_synth"/>
    <property type="match status" value="1"/>
</dbReference>
<dbReference type="SMART" id="SM01004">
    <property type="entry name" value="ALAD"/>
    <property type="match status" value="1"/>
</dbReference>
<keyword evidence="5" id="KW-0350">Heme biosynthesis</keyword>
<evidence type="ECO:0000256" key="3">
    <source>
        <dbReference type="ARBA" id="ARBA00012053"/>
    </source>
</evidence>
<dbReference type="FunFam" id="3.20.20.70:FF:000019">
    <property type="entry name" value="Delta-aminolevulinic acid dehydratase"/>
    <property type="match status" value="1"/>
</dbReference>
<comment type="pathway">
    <text evidence="1">Porphyrin-containing compound metabolism; protoporphyrin-IX biosynthesis; coproporphyrinogen-III from 5-aminolevulinate: step 1/4.</text>
</comment>
<feature type="binding site" evidence="10">
    <location>
        <position position="132"/>
    </location>
    <ligand>
        <name>Zn(2+)</name>
        <dbReference type="ChEBI" id="CHEBI:29105"/>
        <note>catalytic</note>
    </ligand>
</feature>
<evidence type="ECO:0000313" key="14">
    <source>
        <dbReference type="EMBL" id="GLS69042.1"/>
    </source>
</evidence>
<protein>
    <recommendedName>
        <fullName evidence="4 12">Delta-aminolevulinic acid dehydratase</fullName>
        <ecNumber evidence="3 12">4.2.1.24</ecNumber>
    </recommendedName>
</protein>
<evidence type="ECO:0000256" key="2">
    <source>
        <dbReference type="ARBA" id="ARBA00008055"/>
    </source>
</evidence>
<comment type="caution">
    <text evidence="14">The sequence shown here is derived from an EMBL/GenBank/DDBJ whole genome shotgun (WGS) entry which is preliminary data.</text>
</comment>
<keyword evidence="7 12" id="KW-0627">Porphyrin biosynthesis</keyword>
<evidence type="ECO:0000256" key="8">
    <source>
        <dbReference type="ARBA" id="ARBA00047651"/>
    </source>
</evidence>
<keyword evidence="10" id="KW-0479">Metal-binding</keyword>
<evidence type="ECO:0000256" key="4">
    <source>
        <dbReference type="ARBA" id="ARBA00020771"/>
    </source>
</evidence>
<evidence type="ECO:0000256" key="7">
    <source>
        <dbReference type="ARBA" id="ARBA00023244"/>
    </source>
</evidence>
<accession>A0AA37WRM3</accession>
<dbReference type="InterPro" id="IPR001731">
    <property type="entry name" value="ALAD"/>
</dbReference>
<keyword evidence="15" id="KW-1185">Reference proteome</keyword>
<proteinExistence type="inferred from homology"/>
<evidence type="ECO:0000256" key="10">
    <source>
        <dbReference type="PIRSR" id="PIRSR001415-3"/>
    </source>
</evidence>
<feature type="binding site" evidence="11">
    <location>
        <position position="234"/>
    </location>
    <ligand>
        <name>Mg(2+)</name>
        <dbReference type="ChEBI" id="CHEBI:18420"/>
    </ligand>
</feature>
<dbReference type="PANTHER" id="PTHR11458">
    <property type="entry name" value="DELTA-AMINOLEVULINIC ACID DEHYDRATASE"/>
    <property type="match status" value="1"/>
</dbReference>
<sequence>MKAGFPQRRQRRLRRSPITRRLVRETYLSADHLIAPIFVEEELDDFTPIPSMPGISRVPEHALAREITEIARDGVKAVMLFGISHHKDADGTDTMDPGGLMARMVRVAKQAVPEMLVITDNCFCEYTTHGHCGIYRDGAVHNDLTLARLGRQAVVAIEAGADMVAPSAMMDGQVAAIRRALDEAGHPEAPIMAYAAKFASAFYGPFRSAAGCDLAGDRLAYQMDSANGREALLEALLDETEGADLLMVKPALAYLDVLARLRDRTLLPLACYQVGGEYAMIRFAAQAGALDEATTARECLLAMKRAGADLIISYYARRAVRERWLSDP</sequence>
<dbReference type="EMBL" id="BSPL01000010">
    <property type="protein sequence ID" value="GLS69042.1"/>
    <property type="molecule type" value="Genomic_DNA"/>
</dbReference>
<organism evidence="14 15">
    <name type="scientific">Methylobacterium tardum</name>
    <dbReference type="NCBI Taxonomy" id="374432"/>
    <lineage>
        <taxon>Bacteria</taxon>
        <taxon>Pseudomonadati</taxon>
        <taxon>Pseudomonadota</taxon>
        <taxon>Alphaproteobacteria</taxon>
        <taxon>Hyphomicrobiales</taxon>
        <taxon>Methylobacteriaceae</taxon>
        <taxon>Methylobacterium</taxon>
    </lineage>
</organism>
<dbReference type="NCBIfam" id="NF009923">
    <property type="entry name" value="PRK13384.1"/>
    <property type="match status" value="1"/>
</dbReference>
<name>A0AA37WRM3_9HYPH</name>
<feature type="binding site" evidence="10">
    <location>
        <position position="122"/>
    </location>
    <ligand>
        <name>Zn(2+)</name>
        <dbReference type="ChEBI" id="CHEBI:29105"/>
        <note>catalytic</note>
    </ligand>
</feature>
<dbReference type="EC" id="4.2.1.24" evidence="3 12"/>
<dbReference type="PRINTS" id="PR00144">
    <property type="entry name" value="DALDHYDRTASE"/>
</dbReference>